<proteinExistence type="predicted"/>
<gene>
    <name evidence="2" type="ORF">NCTC10717_00061</name>
</gene>
<protein>
    <submittedName>
        <fullName evidence="2">Integrating conjugative element protein, PFL_4693 family</fullName>
    </submittedName>
</protein>
<evidence type="ECO:0000313" key="2">
    <source>
        <dbReference type="EMBL" id="SUO90274.1"/>
    </source>
</evidence>
<sequence>MYINFKQYLLMACAISLLSPSIAAPKIDFGKIGNSDKGFRQYWELDETEHQRYQNYMEIAGKYRHQQLSPLLVLSMLAETPEDKEYYARRAAEYEQDMVKREIEAALMVSQAMSANDLSSEMQQFTDRLAGIDTLNYLPQALKDNPDNWESGDLLQLYLDKKCLNEDCLKQFSSTLKQFADKSPVEIILKYAQLNELEGISFFEELAINPSPLKFKRFDPIEHHYLQDEHHLNRALHVRENRVIAILSANTSDR</sequence>
<keyword evidence="1" id="KW-0732">Signal</keyword>
<dbReference type="EMBL" id="UHIA01000002">
    <property type="protein sequence ID" value="SUO90274.1"/>
    <property type="molecule type" value="Genomic_DNA"/>
</dbReference>
<dbReference type="RefSeq" id="WP_147284898.1">
    <property type="nucleotide sequence ID" value="NZ_UHIA01000002.1"/>
</dbReference>
<evidence type="ECO:0000256" key="1">
    <source>
        <dbReference type="SAM" id="SignalP"/>
    </source>
</evidence>
<feature type="chain" id="PRO_5017037633" evidence="1">
    <location>
        <begin position="24"/>
        <end position="254"/>
    </location>
</feature>
<keyword evidence="3" id="KW-1185">Reference proteome</keyword>
<name>A0A380MIT3_9GAMM</name>
<dbReference type="OrthoDB" id="8442378at2"/>
<accession>A0A380MIT3</accession>
<reference evidence="2 3" key="1">
    <citation type="submission" date="2018-06" db="EMBL/GenBank/DDBJ databases">
        <authorList>
            <consortium name="Pathogen Informatics"/>
            <person name="Doyle S."/>
        </authorList>
    </citation>
    <scope>NUCLEOTIDE SEQUENCE [LARGE SCALE GENOMIC DNA]</scope>
    <source>
        <strain evidence="2 3">NCTC10717</strain>
    </source>
</reference>
<evidence type="ECO:0000313" key="3">
    <source>
        <dbReference type="Proteomes" id="UP000254575"/>
    </source>
</evidence>
<organism evidence="2 3">
    <name type="scientific">Suttonella indologenes</name>
    <dbReference type="NCBI Taxonomy" id="13276"/>
    <lineage>
        <taxon>Bacteria</taxon>
        <taxon>Pseudomonadati</taxon>
        <taxon>Pseudomonadota</taxon>
        <taxon>Gammaproteobacteria</taxon>
        <taxon>Cardiobacteriales</taxon>
        <taxon>Cardiobacteriaceae</taxon>
        <taxon>Suttonella</taxon>
    </lineage>
</organism>
<dbReference type="Proteomes" id="UP000254575">
    <property type="component" value="Unassembled WGS sequence"/>
</dbReference>
<dbReference type="AlphaFoldDB" id="A0A380MIT3"/>
<feature type="signal peptide" evidence="1">
    <location>
        <begin position="1"/>
        <end position="23"/>
    </location>
</feature>